<sequence>MAQIHRTTSSAPKTVAGNSRWNRPWLVQCSVPKGKCFIIPKTAHGAIECRHDS</sequence>
<evidence type="ECO:0000313" key="2">
    <source>
        <dbReference type="EnsemblMetazoa" id="ASIC015981-PA"/>
    </source>
</evidence>
<name>A0A084WCH7_ANOSI</name>
<dbReference type="EMBL" id="KE525335">
    <property type="protein sequence ID" value="KFB47921.1"/>
    <property type="molecule type" value="Genomic_DNA"/>
</dbReference>
<evidence type="ECO:0000313" key="1">
    <source>
        <dbReference type="EMBL" id="KFB47921.1"/>
    </source>
</evidence>
<reference evidence="1 3" key="1">
    <citation type="journal article" date="2014" name="BMC Genomics">
        <title>Genome sequence of Anopheles sinensis provides insight into genetics basis of mosquito competence for malaria parasites.</title>
        <authorList>
            <person name="Zhou D."/>
            <person name="Zhang D."/>
            <person name="Ding G."/>
            <person name="Shi L."/>
            <person name="Hou Q."/>
            <person name="Ye Y."/>
            <person name="Xu Y."/>
            <person name="Zhou H."/>
            <person name="Xiong C."/>
            <person name="Li S."/>
            <person name="Yu J."/>
            <person name="Hong S."/>
            <person name="Yu X."/>
            <person name="Zou P."/>
            <person name="Chen C."/>
            <person name="Chang X."/>
            <person name="Wang W."/>
            <person name="Lv Y."/>
            <person name="Sun Y."/>
            <person name="Ma L."/>
            <person name="Shen B."/>
            <person name="Zhu C."/>
        </authorList>
    </citation>
    <scope>NUCLEOTIDE SEQUENCE [LARGE SCALE GENOMIC DNA]</scope>
</reference>
<organism evidence="1">
    <name type="scientific">Anopheles sinensis</name>
    <name type="common">Mosquito</name>
    <dbReference type="NCBI Taxonomy" id="74873"/>
    <lineage>
        <taxon>Eukaryota</taxon>
        <taxon>Metazoa</taxon>
        <taxon>Ecdysozoa</taxon>
        <taxon>Arthropoda</taxon>
        <taxon>Hexapoda</taxon>
        <taxon>Insecta</taxon>
        <taxon>Pterygota</taxon>
        <taxon>Neoptera</taxon>
        <taxon>Endopterygota</taxon>
        <taxon>Diptera</taxon>
        <taxon>Nematocera</taxon>
        <taxon>Culicoidea</taxon>
        <taxon>Culicidae</taxon>
        <taxon>Anophelinae</taxon>
        <taxon>Anopheles</taxon>
    </lineage>
</organism>
<dbReference type="Proteomes" id="UP000030765">
    <property type="component" value="Unassembled WGS sequence"/>
</dbReference>
<dbReference type="EnsemblMetazoa" id="ASIC015981-RA">
    <property type="protein sequence ID" value="ASIC015981-PA"/>
    <property type="gene ID" value="ASIC015981"/>
</dbReference>
<protein>
    <submittedName>
        <fullName evidence="1 2">Uncharacterized protein</fullName>
    </submittedName>
</protein>
<gene>
    <name evidence="1" type="ORF">ZHAS_00015981</name>
</gene>
<dbReference type="AlphaFoldDB" id="A0A084WCH7"/>
<proteinExistence type="predicted"/>
<dbReference type="VEuPathDB" id="VectorBase:ASIC015981"/>
<dbReference type="EMBL" id="ATLV01022668">
    <property type="status" value="NOT_ANNOTATED_CDS"/>
    <property type="molecule type" value="Genomic_DNA"/>
</dbReference>
<evidence type="ECO:0000313" key="3">
    <source>
        <dbReference type="Proteomes" id="UP000030765"/>
    </source>
</evidence>
<reference evidence="2" key="2">
    <citation type="submission" date="2020-05" db="UniProtKB">
        <authorList>
            <consortium name="EnsemblMetazoa"/>
        </authorList>
    </citation>
    <scope>IDENTIFICATION</scope>
</reference>
<keyword evidence="3" id="KW-1185">Reference proteome</keyword>
<accession>A0A084WCH7</accession>